<dbReference type="PIRSF" id="PIRSF000729">
    <property type="entry name" value="GK"/>
    <property type="match status" value="1"/>
</dbReference>
<dbReference type="AlphaFoldDB" id="A0A3T0S062"/>
<evidence type="ECO:0000256" key="9">
    <source>
        <dbReference type="SAM" id="MobiDB-lite"/>
    </source>
</evidence>
<keyword evidence="3 8" id="KW-0641">Proline biosynthesis</keyword>
<dbReference type="InterPro" id="IPR036393">
    <property type="entry name" value="AceGlu_kinase-like_sf"/>
</dbReference>
<dbReference type="PANTHER" id="PTHR43654:SF1">
    <property type="entry name" value="ISOPENTENYL PHOSPHATE KINASE"/>
    <property type="match status" value="1"/>
</dbReference>
<evidence type="ECO:0000259" key="10">
    <source>
        <dbReference type="SMART" id="SM00359"/>
    </source>
</evidence>
<evidence type="ECO:0000256" key="7">
    <source>
        <dbReference type="ARBA" id="ARBA00022840"/>
    </source>
</evidence>
<evidence type="ECO:0000256" key="2">
    <source>
        <dbReference type="ARBA" id="ARBA00022605"/>
    </source>
</evidence>
<evidence type="ECO:0000256" key="3">
    <source>
        <dbReference type="ARBA" id="ARBA00022650"/>
    </source>
</evidence>
<dbReference type="PROSITE" id="PS00902">
    <property type="entry name" value="GLUTAMATE_5_KINASE"/>
    <property type="match status" value="1"/>
</dbReference>
<dbReference type="NCBIfam" id="TIGR01027">
    <property type="entry name" value="proB"/>
    <property type="match status" value="1"/>
</dbReference>
<dbReference type="GO" id="GO:0003723">
    <property type="term" value="F:RNA binding"/>
    <property type="evidence" value="ECO:0007669"/>
    <property type="project" value="InterPro"/>
</dbReference>
<dbReference type="InterPro" id="IPR001057">
    <property type="entry name" value="Glu/AcGlu_kinase"/>
</dbReference>
<evidence type="ECO:0000313" key="12">
    <source>
        <dbReference type="Proteomes" id="UP000285875"/>
    </source>
</evidence>
<feature type="region of interest" description="Disordered" evidence="9">
    <location>
        <begin position="369"/>
        <end position="415"/>
    </location>
</feature>
<dbReference type="InterPro" id="IPR005715">
    <property type="entry name" value="Glu_5kinase/COase_Synthase"/>
</dbReference>
<dbReference type="PANTHER" id="PTHR43654">
    <property type="entry name" value="GLUTAMATE 5-KINASE"/>
    <property type="match status" value="1"/>
</dbReference>
<dbReference type="FunFam" id="3.40.1160.10:FF:000018">
    <property type="entry name" value="Glutamate 5-kinase"/>
    <property type="match status" value="1"/>
</dbReference>
<name>A0A3T0S062_9ACTN</name>
<dbReference type="EMBL" id="CP025570">
    <property type="protein sequence ID" value="AZZ39739.1"/>
    <property type="molecule type" value="Genomic_DNA"/>
</dbReference>
<dbReference type="InterPro" id="IPR015947">
    <property type="entry name" value="PUA-like_sf"/>
</dbReference>
<keyword evidence="6 8" id="KW-0418">Kinase</keyword>
<comment type="function">
    <text evidence="8">Catalyzes the transfer of a phosphate group to glutamate to form L-glutamate 5-phosphate.</text>
</comment>
<dbReference type="CDD" id="cd04242">
    <property type="entry name" value="AAK_G5K_ProB"/>
    <property type="match status" value="1"/>
</dbReference>
<evidence type="ECO:0000256" key="6">
    <source>
        <dbReference type="ARBA" id="ARBA00022777"/>
    </source>
</evidence>
<dbReference type="UniPathway" id="UPA00098">
    <property type="reaction ID" value="UER00359"/>
</dbReference>
<dbReference type="PRINTS" id="PR00474">
    <property type="entry name" value="GLU5KINASE"/>
</dbReference>
<dbReference type="EC" id="2.7.2.11" evidence="8"/>
<dbReference type="SUPFAM" id="SSF88697">
    <property type="entry name" value="PUA domain-like"/>
    <property type="match status" value="1"/>
</dbReference>
<dbReference type="Proteomes" id="UP000285875">
    <property type="component" value="Chromosome"/>
</dbReference>
<feature type="binding site" evidence="8">
    <location>
        <position position="147"/>
    </location>
    <ligand>
        <name>substrate</name>
    </ligand>
</feature>
<dbReference type="HAMAP" id="MF_00456">
    <property type="entry name" value="ProB"/>
    <property type="match status" value="1"/>
</dbReference>
<dbReference type="CDD" id="cd21157">
    <property type="entry name" value="PUA_G5K"/>
    <property type="match status" value="1"/>
</dbReference>
<organism evidence="11 12">
    <name type="scientific">Acidipropionibacterium jensenii</name>
    <dbReference type="NCBI Taxonomy" id="1749"/>
    <lineage>
        <taxon>Bacteria</taxon>
        <taxon>Bacillati</taxon>
        <taxon>Actinomycetota</taxon>
        <taxon>Actinomycetes</taxon>
        <taxon>Propionibacteriales</taxon>
        <taxon>Propionibacteriaceae</taxon>
        <taxon>Acidipropionibacterium</taxon>
    </lineage>
</organism>
<feature type="binding site" evidence="8">
    <location>
        <begin position="219"/>
        <end position="225"/>
    </location>
    <ligand>
        <name>ATP</name>
        <dbReference type="ChEBI" id="CHEBI:30616"/>
    </ligand>
</feature>
<dbReference type="Pfam" id="PF01472">
    <property type="entry name" value="PUA"/>
    <property type="match status" value="1"/>
</dbReference>
<dbReference type="PROSITE" id="PS50890">
    <property type="entry name" value="PUA"/>
    <property type="match status" value="1"/>
</dbReference>
<keyword evidence="1 8" id="KW-0963">Cytoplasm</keyword>
<comment type="pathway">
    <text evidence="8">Amino-acid biosynthesis; L-proline biosynthesis; L-glutamate 5-semialdehyde from L-glutamate: step 1/2.</text>
</comment>
<dbReference type="KEGG" id="aji:C0Z10_08215"/>
<dbReference type="SMART" id="SM00359">
    <property type="entry name" value="PUA"/>
    <property type="match status" value="1"/>
</dbReference>
<keyword evidence="2 8" id="KW-0028">Amino-acid biosynthesis</keyword>
<keyword evidence="4 8" id="KW-0808">Transferase</keyword>
<evidence type="ECO:0000313" key="11">
    <source>
        <dbReference type="EMBL" id="AZZ39739.1"/>
    </source>
</evidence>
<feature type="domain" description="PUA" evidence="10">
    <location>
        <begin position="282"/>
        <end position="361"/>
    </location>
</feature>
<feature type="binding site" evidence="8">
    <location>
        <position position="159"/>
    </location>
    <ligand>
        <name>substrate</name>
    </ligand>
</feature>
<dbReference type="GO" id="GO:0005829">
    <property type="term" value="C:cytosol"/>
    <property type="evidence" value="ECO:0007669"/>
    <property type="project" value="TreeGrafter"/>
</dbReference>
<dbReference type="InterPro" id="IPR001048">
    <property type="entry name" value="Asp/Glu/Uridylate_kinase"/>
</dbReference>
<dbReference type="GO" id="GO:0055129">
    <property type="term" value="P:L-proline biosynthetic process"/>
    <property type="evidence" value="ECO:0007669"/>
    <property type="project" value="UniProtKB-UniRule"/>
</dbReference>
<dbReference type="InterPro" id="IPR041739">
    <property type="entry name" value="G5K_ProB"/>
</dbReference>
<protein>
    <recommendedName>
        <fullName evidence="8">Glutamate 5-kinase</fullName>
        <ecNumber evidence="8">2.7.2.11</ecNumber>
    </recommendedName>
    <alternativeName>
        <fullName evidence="8">Gamma-glutamyl kinase</fullName>
        <shortName evidence="8">GK</shortName>
    </alternativeName>
</protein>
<evidence type="ECO:0000256" key="4">
    <source>
        <dbReference type="ARBA" id="ARBA00022679"/>
    </source>
</evidence>
<proteinExistence type="inferred from homology"/>
<feature type="binding site" evidence="8">
    <location>
        <position position="60"/>
    </location>
    <ligand>
        <name>substrate</name>
    </ligand>
</feature>
<keyword evidence="5 8" id="KW-0547">Nucleotide-binding</keyword>
<reference evidence="12" key="1">
    <citation type="submission" date="2017-12" db="EMBL/GenBank/DDBJ databases">
        <title>Whole genome sequencing of Acidipropionibacterium jensenii strains JS279 and JS280.</title>
        <authorList>
            <person name="Deptula P."/>
            <person name="Laine P."/>
            <person name="Smolander O.-P."/>
            <person name="Paulin L."/>
            <person name="Auvinen P."/>
            <person name="Varmanen P."/>
        </authorList>
    </citation>
    <scope>NUCLEOTIDE SEQUENCE [LARGE SCALE GENOMIC DNA]</scope>
    <source>
        <strain evidence="12">JS280</strain>
    </source>
</reference>
<evidence type="ECO:0000256" key="5">
    <source>
        <dbReference type="ARBA" id="ARBA00022741"/>
    </source>
</evidence>
<evidence type="ECO:0000256" key="8">
    <source>
        <dbReference type="HAMAP-Rule" id="MF_00456"/>
    </source>
</evidence>
<dbReference type="GO" id="GO:0005524">
    <property type="term" value="F:ATP binding"/>
    <property type="evidence" value="ECO:0007669"/>
    <property type="project" value="UniProtKB-KW"/>
</dbReference>
<dbReference type="Pfam" id="PF00696">
    <property type="entry name" value="AA_kinase"/>
    <property type="match status" value="1"/>
</dbReference>
<comment type="subcellular location">
    <subcellularLocation>
        <location evidence="8">Cytoplasm</location>
    </subcellularLocation>
</comment>
<accession>A0A3T0S062</accession>
<gene>
    <name evidence="8" type="primary">proB</name>
    <name evidence="11" type="ORF">C0Z10_08215</name>
</gene>
<dbReference type="GO" id="GO:0004349">
    <property type="term" value="F:glutamate 5-kinase activity"/>
    <property type="evidence" value="ECO:0007669"/>
    <property type="project" value="UniProtKB-UniRule"/>
</dbReference>
<dbReference type="InterPro" id="IPR002478">
    <property type="entry name" value="PUA"/>
</dbReference>
<dbReference type="Gene3D" id="3.40.1160.10">
    <property type="entry name" value="Acetylglutamate kinase-like"/>
    <property type="match status" value="1"/>
</dbReference>
<dbReference type="InterPro" id="IPR036974">
    <property type="entry name" value="PUA_sf"/>
</dbReference>
<feature type="binding site" evidence="8">
    <location>
        <begin position="179"/>
        <end position="180"/>
    </location>
    <ligand>
        <name>ATP</name>
        <dbReference type="ChEBI" id="CHEBI:30616"/>
    </ligand>
</feature>
<sequence length="415" mass="43693">MSSEQAHRPDVASAVRVVVKVGSSSLTLPGGGIDVSKVDALVEVLAAARDRGRQVVLVSSGAIAAGFPALGMARRPRDLAGRQAAASVGQGILLHRYEEDFARHKVTTGQVLLTVEDLVRPKSYRNAWSTLGKLLALGVIPVINENDTVATGEIHIGDNDRLAALVSELIRAQALVLLSDVDALYTAHPSDPSARRIQRVDDVEALDVDTSRSGSRVGTGGMTTKLEAARIATASGIPVVLADSGDALAAITGQDVGTYFVPSTRRRPRKLLWLADAAAPQGEIRIDVGAVHALRDRKASLLAVGVTEVHGDFQAGDPVLVIGPDGRTEGRGIVSYSHDEVREMRGRSSAWLAREMGQGASREVIHRDALVLTRRRRPSADKKPAPTGEGPVGQPAPAGERAAGQTAPAADRSRS</sequence>
<comment type="catalytic activity">
    <reaction evidence="8">
        <text>L-glutamate + ATP = L-glutamyl 5-phosphate + ADP</text>
        <dbReference type="Rhea" id="RHEA:14877"/>
        <dbReference type="ChEBI" id="CHEBI:29985"/>
        <dbReference type="ChEBI" id="CHEBI:30616"/>
        <dbReference type="ChEBI" id="CHEBI:58274"/>
        <dbReference type="ChEBI" id="CHEBI:456216"/>
        <dbReference type="EC" id="2.7.2.11"/>
    </reaction>
</comment>
<dbReference type="InterPro" id="IPR019797">
    <property type="entry name" value="Glutamate_5-kinase_CS"/>
</dbReference>
<evidence type="ECO:0000256" key="1">
    <source>
        <dbReference type="ARBA" id="ARBA00022490"/>
    </source>
</evidence>
<comment type="similarity">
    <text evidence="8">Belongs to the glutamate 5-kinase family.</text>
</comment>
<dbReference type="Gene3D" id="2.30.130.10">
    <property type="entry name" value="PUA domain"/>
    <property type="match status" value="1"/>
</dbReference>
<dbReference type="SUPFAM" id="SSF53633">
    <property type="entry name" value="Carbamate kinase-like"/>
    <property type="match status" value="1"/>
</dbReference>
<dbReference type="InterPro" id="IPR011529">
    <property type="entry name" value="Glu_5kinase"/>
</dbReference>
<keyword evidence="7 8" id="KW-0067">ATP-binding</keyword>
<feature type="binding site" evidence="8">
    <location>
        <position position="20"/>
    </location>
    <ligand>
        <name>ATP</name>
        <dbReference type="ChEBI" id="CHEBI:30616"/>
    </ligand>
</feature>